<evidence type="ECO:0000313" key="2">
    <source>
        <dbReference type="EMBL" id="MDR5691449.1"/>
    </source>
</evidence>
<reference evidence="3" key="1">
    <citation type="submission" date="2023-07" db="EMBL/GenBank/DDBJ databases">
        <title>Description of three actinobacteria isolated from air of manufacturing shop in a pharmaceutical factory.</title>
        <authorList>
            <person name="Zhang D.-F."/>
        </authorList>
    </citation>
    <scope>NUCLEOTIDE SEQUENCE [LARGE SCALE GENOMIC DNA]</scope>
    <source>
        <strain evidence="3">CCTCC AB 2011122</strain>
    </source>
</reference>
<keyword evidence="2" id="KW-0378">Hydrolase</keyword>
<dbReference type="GO" id="GO:0016787">
    <property type="term" value="F:hydrolase activity"/>
    <property type="evidence" value="ECO:0007669"/>
    <property type="project" value="UniProtKB-KW"/>
</dbReference>
<accession>A0ABU1FI67</accession>
<dbReference type="RefSeq" id="WP_310520067.1">
    <property type="nucleotide sequence ID" value="NZ_BAABBS010000003.1"/>
</dbReference>
<protein>
    <submittedName>
        <fullName evidence="2">Alpha/beta fold hydrolase</fullName>
    </submittedName>
</protein>
<dbReference type="PANTHER" id="PTHR43433">
    <property type="entry name" value="HYDROLASE, ALPHA/BETA FOLD FAMILY PROTEIN"/>
    <property type="match status" value="1"/>
</dbReference>
<evidence type="ECO:0000259" key="1">
    <source>
        <dbReference type="Pfam" id="PF00561"/>
    </source>
</evidence>
<organism evidence="2 3">
    <name type="scientific">Agromyces indicus</name>
    <dbReference type="NCBI Taxonomy" id="758919"/>
    <lineage>
        <taxon>Bacteria</taxon>
        <taxon>Bacillati</taxon>
        <taxon>Actinomycetota</taxon>
        <taxon>Actinomycetes</taxon>
        <taxon>Micrococcales</taxon>
        <taxon>Microbacteriaceae</taxon>
        <taxon>Agromyces</taxon>
    </lineage>
</organism>
<comment type="caution">
    <text evidence="2">The sequence shown here is derived from an EMBL/GenBank/DDBJ whole genome shotgun (WGS) entry which is preliminary data.</text>
</comment>
<sequence>MISTVDVARPDGRTLRAVEAGSTAPDAPTVVWHHGSPHTGEPVPPLVAAADRRGIRLITYARPGYGASTPQPDRDVASAAGDVAAIADAFGVDRFAVLGYSGGGPHAIACAALLPGRVTAAATLAGIAPYVAADDWFAGMHAPAGLRAAATSRDARLRHAEHDEFDPGQFVDTDWAALEGEWASLGQDAQRAEADGPGGLVDDDVAFTRPWGFDLRDVRVPTLLVHGERDRVVPRAHAVRALAALPDARLWMRLDEGHVAVLAVVLDALDWLVERSAAVAG</sequence>
<dbReference type="InterPro" id="IPR029058">
    <property type="entry name" value="AB_hydrolase_fold"/>
</dbReference>
<dbReference type="InterPro" id="IPR000073">
    <property type="entry name" value="AB_hydrolase_1"/>
</dbReference>
<evidence type="ECO:0000313" key="3">
    <source>
        <dbReference type="Proteomes" id="UP001260072"/>
    </source>
</evidence>
<dbReference type="EMBL" id="JAVKGS010000001">
    <property type="protein sequence ID" value="MDR5691449.1"/>
    <property type="molecule type" value="Genomic_DNA"/>
</dbReference>
<dbReference type="Gene3D" id="3.40.50.1820">
    <property type="entry name" value="alpha/beta hydrolase"/>
    <property type="match status" value="1"/>
</dbReference>
<dbReference type="InterPro" id="IPR050471">
    <property type="entry name" value="AB_hydrolase"/>
</dbReference>
<gene>
    <name evidence="2" type="ORF">RH861_05160</name>
</gene>
<dbReference type="PANTHER" id="PTHR43433:SF5">
    <property type="entry name" value="AB HYDROLASE-1 DOMAIN-CONTAINING PROTEIN"/>
    <property type="match status" value="1"/>
</dbReference>
<feature type="domain" description="AB hydrolase-1" evidence="1">
    <location>
        <begin position="28"/>
        <end position="261"/>
    </location>
</feature>
<keyword evidence="3" id="KW-1185">Reference proteome</keyword>
<dbReference type="Pfam" id="PF00561">
    <property type="entry name" value="Abhydrolase_1"/>
    <property type="match status" value="1"/>
</dbReference>
<dbReference type="SUPFAM" id="SSF53474">
    <property type="entry name" value="alpha/beta-Hydrolases"/>
    <property type="match status" value="1"/>
</dbReference>
<proteinExistence type="predicted"/>
<dbReference type="Proteomes" id="UP001260072">
    <property type="component" value="Unassembled WGS sequence"/>
</dbReference>
<name>A0ABU1FI67_9MICO</name>
<dbReference type="PRINTS" id="PR00111">
    <property type="entry name" value="ABHYDROLASE"/>
</dbReference>